<dbReference type="HOGENOM" id="CLU_3126065_0_0_1"/>
<evidence type="ECO:0000313" key="3">
    <source>
        <dbReference type="Proteomes" id="UP000011668"/>
    </source>
</evidence>
<keyword evidence="3" id="KW-1185">Reference proteome</keyword>
<keyword evidence="1" id="KW-0732">Signal</keyword>
<evidence type="ECO:0000256" key="1">
    <source>
        <dbReference type="SAM" id="SignalP"/>
    </source>
</evidence>
<dbReference type="EMBL" id="AFRT01002413">
    <property type="protein sequence ID" value="ELU37864.1"/>
    <property type="molecule type" value="Genomic_DNA"/>
</dbReference>
<gene>
    <name evidence="2" type="ORF">AG1IA_08104</name>
</gene>
<comment type="caution">
    <text evidence="2">The sequence shown here is derived from an EMBL/GenBank/DDBJ whole genome shotgun (WGS) entry which is preliminary data.</text>
</comment>
<proteinExistence type="predicted"/>
<feature type="signal peptide" evidence="1">
    <location>
        <begin position="1"/>
        <end position="24"/>
    </location>
</feature>
<dbReference type="Proteomes" id="UP000011668">
    <property type="component" value="Unassembled WGS sequence"/>
</dbReference>
<dbReference type="AlphaFoldDB" id="L8WNE4"/>
<protein>
    <submittedName>
        <fullName evidence="2">Uncharacterized protein</fullName>
    </submittedName>
</protein>
<name>L8WNE4_THACA</name>
<organism evidence="2 3">
    <name type="scientific">Thanatephorus cucumeris (strain AG1-IA)</name>
    <name type="common">Rice sheath blight fungus</name>
    <name type="synonym">Rhizoctonia solani</name>
    <dbReference type="NCBI Taxonomy" id="983506"/>
    <lineage>
        <taxon>Eukaryota</taxon>
        <taxon>Fungi</taxon>
        <taxon>Dikarya</taxon>
        <taxon>Basidiomycota</taxon>
        <taxon>Agaricomycotina</taxon>
        <taxon>Agaricomycetes</taxon>
        <taxon>Cantharellales</taxon>
        <taxon>Ceratobasidiaceae</taxon>
        <taxon>Rhizoctonia</taxon>
        <taxon>Rhizoctonia solani AG-1</taxon>
    </lineage>
</organism>
<accession>L8WNE4</accession>
<evidence type="ECO:0000313" key="2">
    <source>
        <dbReference type="EMBL" id="ELU37864.1"/>
    </source>
</evidence>
<feature type="chain" id="PRO_5003997405" evidence="1">
    <location>
        <begin position="25"/>
        <end position="50"/>
    </location>
</feature>
<reference evidence="2 3" key="1">
    <citation type="journal article" date="2013" name="Nat. Commun.">
        <title>The evolution and pathogenic mechanisms of the rice sheath blight pathogen.</title>
        <authorList>
            <person name="Zheng A."/>
            <person name="Lin R."/>
            <person name="Xu L."/>
            <person name="Qin P."/>
            <person name="Tang C."/>
            <person name="Ai P."/>
            <person name="Zhang D."/>
            <person name="Liu Y."/>
            <person name="Sun Z."/>
            <person name="Feng H."/>
            <person name="Wang Y."/>
            <person name="Chen Y."/>
            <person name="Liang X."/>
            <person name="Fu R."/>
            <person name="Li Q."/>
            <person name="Zhang J."/>
            <person name="Yu X."/>
            <person name="Xie Z."/>
            <person name="Ding L."/>
            <person name="Guan P."/>
            <person name="Tang J."/>
            <person name="Liang Y."/>
            <person name="Wang S."/>
            <person name="Deng Q."/>
            <person name="Li S."/>
            <person name="Zhu J."/>
            <person name="Wang L."/>
            <person name="Liu H."/>
            <person name="Li P."/>
        </authorList>
    </citation>
    <scope>NUCLEOTIDE SEQUENCE [LARGE SCALE GENOMIC DNA]</scope>
    <source>
        <strain evidence="3">AG-1 IA</strain>
    </source>
</reference>
<sequence length="50" mass="5862">MLELCWSYSSFALMFCIFDAIISGENTNGFFPETIVSGKKLQKFWNKVYR</sequence>